<dbReference type="eggNOG" id="COG4912">
    <property type="taxonomic scope" value="Bacteria"/>
</dbReference>
<organism evidence="1 2">
    <name type="scientific">Cesiribacter andamanensis AMV16</name>
    <dbReference type="NCBI Taxonomy" id="1279009"/>
    <lineage>
        <taxon>Bacteria</taxon>
        <taxon>Pseudomonadati</taxon>
        <taxon>Bacteroidota</taxon>
        <taxon>Cytophagia</taxon>
        <taxon>Cytophagales</taxon>
        <taxon>Cesiribacteraceae</taxon>
        <taxon>Cesiribacter</taxon>
    </lineage>
</organism>
<proteinExistence type="predicted"/>
<evidence type="ECO:0000313" key="2">
    <source>
        <dbReference type="Proteomes" id="UP000011910"/>
    </source>
</evidence>
<dbReference type="PATRIC" id="fig|1279009.4.peg.2265"/>
<dbReference type="AlphaFoldDB" id="M7N5S1"/>
<comment type="caution">
    <text evidence="1">The sequence shown here is derived from an EMBL/GenBank/DDBJ whole genome shotgun (WGS) entry which is preliminary data.</text>
</comment>
<dbReference type="InterPro" id="IPR014825">
    <property type="entry name" value="DNA_alkylation"/>
</dbReference>
<protein>
    <submittedName>
        <fullName evidence="1">DNA alkylation repair enzyme</fullName>
    </submittedName>
</protein>
<keyword evidence="2" id="KW-1185">Reference proteome</keyword>
<gene>
    <name evidence="1" type="ORF">ADICEAN_02231</name>
</gene>
<reference evidence="1 2" key="1">
    <citation type="journal article" date="2013" name="Genome Announc.">
        <title>Draft Genome Sequence of Cesiribacter andamanensis Strain AMV16T, Isolated from a Soil Sample from a Mud Volcano in the Andaman Islands, India.</title>
        <authorList>
            <person name="Shivaji S."/>
            <person name="Ara S."/>
            <person name="Begum Z."/>
            <person name="Srinivas T.N."/>
            <person name="Singh A."/>
            <person name="Kumar Pinnaka A."/>
        </authorList>
    </citation>
    <scope>NUCLEOTIDE SEQUENCE [LARGE SCALE GENOMIC DNA]</scope>
    <source>
        <strain evidence="1 2">AMV16</strain>
    </source>
</reference>
<dbReference type="Proteomes" id="UP000011910">
    <property type="component" value="Unassembled WGS sequence"/>
</dbReference>
<dbReference type="PANTHER" id="PTHR34070:SF1">
    <property type="entry name" value="DNA ALKYLATION REPAIR PROTEIN"/>
    <property type="match status" value="1"/>
</dbReference>
<dbReference type="EMBL" id="AODQ01000051">
    <property type="protein sequence ID" value="EMR02632.1"/>
    <property type="molecule type" value="Genomic_DNA"/>
</dbReference>
<dbReference type="CDD" id="cd06561">
    <property type="entry name" value="AlkD_like"/>
    <property type="match status" value="1"/>
</dbReference>
<dbReference type="PANTHER" id="PTHR34070">
    <property type="entry name" value="ARMADILLO-TYPE FOLD"/>
    <property type="match status" value="1"/>
</dbReference>
<dbReference type="SUPFAM" id="SSF48371">
    <property type="entry name" value="ARM repeat"/>
    <property type="match status" value="1"/>
</dbReference>
<dbReference type="InterPro" id="IPR016024">
    <property type="entry name" value="ARM-type_fold"/>
</dbReference>
<accession>M7N5S1</accession>
<dbReference type="Gene3D" id="1.25.10.90">
    <property type="match status" value="1"/>
</dbReference>
<sequence length="160" mass="18522">MLIELYKKSRTDAAKEACIRVYLQHLSGVNNWDLVDSSAYTLLGHWLLKRDRSLLYAFAAGGELWKQRIAVVATLAFIRTGQYTDTLLLAEKLMQHPHPLMHKALGWMLREIGKRDEPVLVEFLDQHHRHIPRTMLRYAIERFPEGVRQGYLKGIPTDTA</sequence>
<name>M7N5S1_9BACT</name>
<evidence type="ECO:0000313" key="1">
    <source>
        <dbReference type="EMBL" id="EMR02632.1"/>
    </source>
</evidence>
<dbReference type="Pfam" id="PF08713">
    <property type="entry name" value="DNA_alkylation"/>
    <property type="match status" value="1"/>
</dbReference>